<organism evidence="3 4">
    <name type="scientific">Planotetraspora phitsanulokensis</name>
    <dbReference type="NCBI Taxonomy" id="575192"/>
    <lineage>
        <taxon>Bacteria</taxon>
        <taxon>Bacillati</taxon>
        <taxon>Actinomycetota</taxon>
        <taxon>Actinomycetes</taxon>
        <taxon>Streptosporangiales</taxon>
        <taxon>Streptosporangiaceae</taxon>
        <taxon>Planotetraspora</taxon>
    </lineage>
</organism>
<dbReference type="Pfam" id="PF17765">
    <property type="entry name" value="MLTR_LBD"/>
    <property type="match status" value="1"/>
</dbReference>
<dbReference type="GO" id="GO:0003677">
    <property type="term" value="F:DNA binding"/>
    <property type="evidence" value="ECO:0007669"/>
    <property type="project" value="InterPro"/>
</dbReference>
<dbReference type="SUPFAM" id="SSF47413">
    <property type="entry name" value="lambda repressor-like DNA-binding domains"/>
    <property type="match status" value="1"/>
</dbReference>
<name>A0A8J3XIB3_9ACTN</name>
<accession>A0A8J3XIB3</accession>
<protein>
    <submittedName>
        <fullName evidence="3">Transcriptional regulator</fullName>
    </submittedName>
</protein>
<evidence type="ECO:0000313" key="3">
    <source>
        <dbReference type="EMBL" id="GII37413.1"/>
    </source>
</evidence>
<sequence>MDRGSPLGDFLRARRQARDIEDLGLRDSGRRRTPGLRRDELAALAGVSADYYARLEQGRERHPSDQVLGALARVLQLDHEATDHLFDLVRPRVARPAASGSTDRVSPSVLRLMERWSDAVAFVTNRWFDVLARNEVAAAHLGALEYTDNLLRLTFLNPMAREFYLDWEEQAWSKVAHVRAAAGADPDDPALLELVEELSQRSADFRRMWARHDVRAKTSEVLRLNHPIVGEVTLFQESFTVNSAPGQILFVAQAEPGSRSERAMAALAALGAHGSGAGHPQARSAGRPGGSSEMTGSAEPTRRSDSAVVASRMSGRG</sequence>
<evidence type="ECO:0000256" key="1">
    <source>
        <dbReference type="SAM" id="MobiDB-lite"/>
    </source>
</evidence>
<evidence type="ECO:0000259" key="2">
    <source>
        <dbReference type="PROSITE" id="PS50943"/>
    </source>
</evidence>
<dbReference type="EMBL" id="BOOP01000009">
    <property type="protein sequence ID" value="GII37413.1"/>
    <property type="molecule type" value="Genomic_DNA"/>
</dbReference>
<dbReference type="PANTHER" id="PTHR35010">
    <property type="entry name" value="BLL4672 PROTEIN-RELATED"/>
    <property type="match status" value="1"/>
</dbReference>
<dbReference type="InterPro" id="IPR010982">
    <property type="entry name" value="Lambda_DNA-bd_dom_sf"/>
</dbReference>
<dbReference type="CDD" id="cd00093">
    <property type="entry name" value="HTH_XRE"/>
    <property type="match status" value="1"/>
</dbReference>
<dbReference type="Proteomes" id="UP000622547">
    <property type="component" value="Unassembled WGS sequence"/>
</dbReference>
<proteinExistence type="predicted"/>
<keyword evidence="4" id="KW-1185">Reference proteome</keyword>
<dbReference type="InterPro" id="IPR001387">
    <property type="entry name" value="Cro/C1-type_HTH"/>
</dbReference>
<dbReference type="PANTHER" id="PTHR35010:SF2">
    <property type="entry name" value="BLL4672 PROTEIN"/>
    <property type="match status" value="1"/>
</dbReference>
<feature type="domain" description="HTH cro/C1-type" evidence="2">
    <location>
        <begin position="35"/>
        <end position="82"/>
    </location>
</feature>
<feature type="region of interest" description="Disordered" evidence="1">
    <location>
        <begin position="272"/>
        <end position="317"/>
    </location>
</feature>
<dbReference type="AlphaFoldDB" id="A0A8J3XIB3"/>
<dbReference type="PROSITE" id="PS50943">
    <property type="entry name" value="HTH_CROC1"/>
    <property type="match status" value="1"/>
</dbReference>
<dbReference type="RefSeq" id="WP_204073115.1">
    <property type="nucleotide sequence ID" value="NZ_BAABHI010000027.1"/>
</dbReference>
<dbReference type="InterPro" id="IPR041413">
    <property type="entry name" value="MLTR_LBD"/>
</dbReference>
<dbReference type="Gene3D" id="3.30.450.180">
    <property type="match status" value="1"/>
</dbReference>
<evidence type="ECO:0000313" key="4">
    <source>
        <dbReference type="Proteomes" id="UP000622547"/>
    </source>
</evidence>
<dbReference type="Pfam" id="PF13560">
    <property type="entry name" value="HTH_31"/>
    <property type="match status" value="1"/>
</dbReference>
<dbReference type="SMART" id="SM00530">
    <property type="entry name" value="HTH_XRE"/>
    <property type="match status" value="1"/>
</dbReference>
<gene>
    <name evidence="3" type="ORF">Pph01_24160</name>
</gene>
<reference evidence="3 4" key="1">
    <citation type="submission" date="2021-01" db="EMBL/GenBank/DDBJ databases">
        <title>Whole genome shotgun sequence of Planotetraspora phitsanulokensis NBRC 104273.</title>
        <authorList>
            <person name="Komaki H."/>
            <person name="Tamura T."/>
        </authorList>
    </citation>
    <scope>NUCLEOTIDE SEQUENCE [LARGE SCALE GENOMIC DNA]</scope>
    <source>
        <strain evidence="3 4">NBRC 104273</strain>
    </source>
</reference>
<dbReference type="Gene3D" id="1.10.260.40">
    <property type="entry name" value="lambda repressor-like DNA-binding domains"/>
    <property type="match status" value="1"/>
</dbReference>
<comment type="caution">
    <text evidence="3">The sequence shown here is derived from an EMBL/GenBank/DDBJ whole genome shotgun (WGS) entry which is preliminary data.</text>
</comment>